<dbReference type="HOGENOM" id="CLU_1081957_0_0_1"/>
<protein>
    <submittedName>
        <fullName evidence="2">Uncharacterized protein</fullName>
    </submittedName>
</protein>
<proteinExistence type="predicted"/>
<dbReference type="AlphaFoldDB" id="A0A0D2D1Z3"/>
<dbReference type="EMBL" id="KN847365">
    <property type="protein sequence ID" value="KIW36250.1"/>
    <property type="molecule type" value="Genomic_DNA"/>
</dbReference>
<evidence type="ECO:0000313" key="3">
    <source>
        <dbReference type="Proteomes" id="UP000053342"/>
    </source>
</evidence>
<feature type="region of interest" description="Disordered" evidence="1">
    <location>
        <begin position="1"/>
        <end position="21"/>
    </location>
</feature>
<dbReference type="Proteomes" id="UP000053342">
    <property type="component" value="Unassembled WGS sequence"/>
</dbReference>
<accession>A0A0D2D1Z3</accession>
<evidence type="ECO:0000313" key="2">
    <source>
        <dbReference type="EMBL" id="KIW36250.1"/>
    </source>
</evidence>
<dbReference type="VEuPathDB" id="FungiDB:PV06_11471"/>
<organism evidence="2 3">
    <name type="scientific">Exophiala oligosperma</name>
    <dbReference type="NCBI Taxonomy" id="215243"/>
    <lineage>
        <taxon>Eukaryota</taxon>
        <taxon>Fungi</taxon>
        <taxon>Dikarya</taxon>
        <taxon>Ascomycota</taxon>
        <taxon>Pezizomycotina</taxon>
        <taxon>Eurotiomycetes</taxon>
        <taxon>Chaetothyriomycetidae</taxon>
        <taxon>Chaetothyriales</taxon>
        <taxon>Herpotrichiellaceae</taxon>
        <taxon>Exophiala</taxon>
    </lineage>
</organism>
<gene>
    <name evidence="2" type="ORF">PV06_11471</name>
</gene>
<evidence type="ECO:0000256" key="1">
    <source>
        <dbReference type="SAM" id="MobiDB-lite"/>
    </source>
</evidence>
<sequence length="257" mass="27793">MAQALPTSSGPPGEDASSNFLSKLQQAYDKGFQDGLKCSQEAIAPPWPSFSFATSTEQGIRAMNNYAQPMASPWPLFSFATSSEHGSSSTDNYTQPTSSIWTNSGLIPHLQSQPEIELASQGIDLDAWLSLNPRAPAANIGGSELPSHSSAELPSNVHPEGHVIVPRTESETARDQGPSFKEPSSILLATYASPNIGIESPEEQYLENINVKSYSPLLDQRKELDQNEGDNLASLIEKDHDKVLNNTPCNTFPVKLP</sequence>
<reference evidence="2 3" key="1">
    <citation type="submission" date="2015-01" db="EMBL/GenBank/DDBJ databases">
        <title>The Genome Sequence of Exophiala oligosperma CBS72588.</title>
        <authorList>
            <consortium name="The Broad Institute Genomics Platform"/>
            <person name="Cuomo C."/>
            <person name="de Hoog S."/>
            <person name="Gorbushina A."/>
            <person name="Stielow B."/>
            <person name="Teixiera M."/>
            <person name="Abouelleil A."/>
            <person name="Chapman S.B."/>
            <person name="Priest M."/>
            <person name="Young S.K."/>
            <person name="Wortman J."/>
            <person name="Nusbaum C."/>
            <person name="Birren B."/>
        </authorList>
    </citation>
    <scope>NUCLEOTIDE SEQUENCE [LARGE SCALE GENOMIC DNA]</scope>
    <source>
        <strain evidence="2 3">CBS 72588</strain>
    </source>
</reference>
<feature type="region of interest" description="Disordered" evidence="1">
    <location>
        <begin position="140"/>
        <end position="159"/>
    </location>
</feature>
<name>A0A0D2D1Z3_9EURO</name>
<dbReference type="GeneID" id="27363545"/>
<keyword evidence="3" id="KW-1185">Reference proteome</keyword>
<dbReference type="RefSeq" id="XP_016256466.1">
    <property type="nucleotide sequence ID" value="XM_016413156.1"/>
</dbReference>